<dbReference type="AlphaFoldDB" id="A0A6D2L7K2"/>
<evidence type="ECO:0000259" key="13">
    <source>
        <dbReference type="PROSITE" id="PS50145"/>
    </source>
</evidence>
<evidence type="ECO:0000256" key="1">
    <source>
        <dbReference type="ARBA" id="ARBA00000900"/>
    </source>
</evidence>
<keyword evidence="5" id="KW-0808">Transferase</keyword>
<protein>
    <recommendedName>
        <fullName evidence="4">RING-type E3 ubiquitin transferase</fullName>
        <ecNumber evidence="4">2.3.2.27</ecNumber>
    </recommendedName>
</protein>
<dbReference type="EMBL" id="CACVBM020001829">
    <property type="protein sequence ID" value="CAA7060413.1"/>
    <property type="molecule type" value="Genomic_DNA"/>
</dbReference>
<dbReference type="SUPFAM" id="SSF49599">
    <property type="entry name" value="TRAF domain-like"/>
    <property type="match status" value="1"/>
</dbReference>
<dbReference type="InterPro" id="IPR013010">
    <property type="entry name" value="Znf_SIAH"/>
</dbReference>
<evidence type="ECO:0000256" key="12">
    <source>
        <dbReference type="SAM" id="MobiDB-lite"/>
    </source>
</evidence>
<comment type="function">
    <text evidence="10">E3 ubiquitin-protein ligase that mediates ubiquitination and subsequent proteasomal degradation of target proteins. E3 ubiquitin ligases accept ubiquitin from an E2 ubiquitin-conjugating enzyme in the form of a thioester and then directly transfers the ubiquitin to targeted substrates. It probably triggers the ubiquitin-mediated degradation of different substrates.</text>
</comment>
<dbReference type="SUPFAM" id="SSF57850">
    <property type="entry name" value="RING/U-box"/>
    <property type="match status" value="1"/>
</dbReference>
<dbReference type="OrthoDB" id="4788989at2759"/>
<gene>
    <name evidence="15" type="ORF">MERR_LOCUS47649</name>
</gene>
<feature type="zinc finger region" description="TRAF-type" evidence="11">
    <location>
        <begin position="103"/>
        <end position="142"/>
    </location>
</feature>
<evidence type="ECO:0000256" key="4">
    <source>
        <dbReference type="ARBA" id="ARBA00012483"/>
    </source>
</evidence>
<dbReference type="Pfam" id="PF21362">
    <property type="entry name" value="Sina_RING"/>
    <property type="match status" value="1"/>
</dbReference>
<dbReference type="InterPro" id="IPR013083">
    <property type="entry name" value="Znf_RING/FYVE/PHD"/>
</dbReference>
<sequence>MAGFSDDRRNETSHKRRRTPASTNKSSGDTEGKNKRTATLMDLDVLDCSICFDTLTVPIFQCDNGHVACSTCCKKLKSKCGTCSLPTKSRNRAMERVLELLKVPCENAEFGCSESVSYAEMSRHLERCVFSQRPCPFSGCGCGFTGSYEDLVEHSVSKHDDTLYEFECGESVFIYPKVGERVVLKEKNTGEGGGVGRVLVVVECFETPQGRIFSASCVGPMFPGFMRLSYSFTLRSSSGDGLCFESSAKSVREVSGEPPSEHFMFVPSYMCPDYKLRICITWTNPFRSRRTTTS</sequence>
<dbReference type="PROSITE" id="PS50145">
    <property type="entry name" value="ZF_TRAF"/>
    <property type="match status" value="1"/>
</dbReference>
<evidence type="ECO:0000256" key="3">
    <source>
        <dbReference type="ARBA" id="ARBA00009119"/>
    </source>
</evidence>
<dbReference type="FunFam" id="3.30.40.10:FF:000041">
    <property type="entry name" value="E3 ubiquitin-protein ligase SINAT3"/>
    <property type="match status" value="1"/>
</dbReference>
<evidence type="ECO:0000256" key="11">
    <source>
        <dbReference type="PROSITE-ProRule" id="PRU00207"/>
    </source>
</evidence>
<dbReference type="UniPathway" id="UPA00143"/>
<evidence type="ECO:0000256" key="6">
    <source>
        <dbReference type="ARBA" id="ARBA00022723"/>
    </source>
</evidence>
<reference evidence="15" key="1">
    <citation type="submission" date="2020-01" db="EMBL/GenBank/DDBJ databases">
        <authorList>
            <person name="Mishra B."/>
        </authorList>
    </citation>
    <scope>NUCLEOTIDE SEQUENCE [LARGE SCALE GENOMIC DNA]</scope>
</reference>
<evidence type="ECO:0000256" key="2">
    <source>
        <dbReference type="ARBA" id="ARBA00004906"/>
    </source>
</evidence>
<dbReference type="PANTHER" id="PTHR46632:SF23">
    <property type="entry name" value="RING-TYPE E3 UBIQUITIN TRANSFERASE"/>
    <property type="match status" value="1"/>
</dbReference>
<evidence type="ECO:0000256" key="7">
    <source>
        <dbReference type="ARBA" id="ARBA00022771"/>
    </source>
</evidence>
<dbReference type="GO" id="GO:0008270">
    <property type="term" value="F:zinc ion binding"/>
    <property type="evidence" value="ECO:0007669"/>
    <property type="project" value="UniProtKB-KW"/>
</dbReference>
<dbReference type="GO" id="GO:0061630">
    <property type="term" value="F:ubiquitin protein ligase activity"/>
    <property type="evidence" value="ECO:0007669"/>
    <property type="project" value="UniProtKB-EC"/>
</dbReference>
<comment type="pathway">
    <text evidence="2">Protein modification; protein ubiquitination.</text>
</comment>
<keyword evidence="8" id="KW-0833">Ubl conjugation pathway</keyword>
<evidence type="ECO:0000313" key="16">
    <source>
        <dbReference type="Proteomes" id="UP000467841"/>
    </source>
</evidence>
<name>A0A6D2L7K2_9BRAS</name>
<feature type="domain" description="TRAF-type" evidence="13">
    <location>
        <begin position="103"/>
        <end position="142"/>
    </location>
</feature>
<dbReference type="GO" id="GO:0016567">
    <property type="term" value="P:protein ubiquitination"/>
    <property type="evidence" value="ECO:0007669"/>
    <property type="project" value="UniProtKB-UniPathway"/>
</dbReference>
<accession>A0A6D2L7K2</accession>
<dbReference type="EC" id="2.3.2.27" evidence="4"/>
<evidence type="ECO:0000313" key="15">
    <source>
        <dbReference type="EMBL" id="CAA7060413.1"/>
    </source>
</evidence>
<evidence type="ECO:0000256" key="10">
    <source>
        <dbReference type="ARBA" id="ARBA00024004"/>
    </source>
</evidence>
<dbReference type="PROSITE" id="PS51081">
    <property type="entry name" value="ZF_SIAH"/>
    <property type="match status" value="1"/>
</dbReference>
<proteinExistence type="inferred from homology"/>
<dbReference type="CDD" id="cd16571">
    <property type="entry name" value="RING-HC_SIAHs"/>
    <property type="match status" value="1"/>
</dbReference>
<evidence type="ECO:0000256" key="8">
    <source>
        <dbReference type="ARBA" id="ARBA00022786"/>
    </source>
</evidence>
<feature type="region of interest" description="Disordered" evidence="12">
    <location>
        <begin position="1"/>
        <end position="34"/>
    </location>
</feature>
<feature type="domain" description="SIAH-type" evidence="14">
    <location>
        <begin position="100"/>
        <end position="160"/>
    </location>
</feature>
<evidence type="ECO:0000259" key="14">
    <source>
        <dbReference type="PROSITE" id="PS51081"/>
    </source>
</evidence>
<comment type="caution">
    <text evidence="15">The sequence shown here is derived from an EMBL/GenBank/DDBJ whole genome shotgun (WGS) entry which is preliminary data.</text>
</comment>
<comment type="similarity">
    <text evidence="3">Belongs to the SINA (Seven in absentia) family.</text>
</comment>
<dbReference type="Pfam" id="PF21361">
    <property type="entry name" value="Sina_ZnF"/>
    <property type="match status" value="1"/>
</dbReference>
<keyword evidence="7 11" id="KW-0863">Zinc-finger</keyword>
<keyword evidence="6 11" id="KW-0479">Metal-binding</keyword>
<keyword evidence="9 11" id="KW-0862">Zinc</keyword>
<keyword evidence="16" id="KW-1185">Reference proteome</keyword>
<dbReference type="InterPro" id="IPR049548">
    <property type="entry name" value="Sina-like_RING"/>
</dbReference>
<evidence type="ECO:0000256" key="9">
    <source>
        <dbReference type="ARBA" id="ARBA00022833"/>
    </source>
</evidence>
<comment type="catalytic activity">
    <reaction evidence="1">
        <text>S-ubiquitinyl-[E2 ubiquitin-conjugating enzyme]-L-cysteine + [acceptor protein]-L-lysine = [E2 ubiquitin-conjugating enzyme]-L-cysteine + N(6)-ubiquitinyl-[acceptor protein]-L-lysine.</text>
        <dbReference type="EC" id="2.3.2.27"/>
    </reaction>
</comment>
<dbReference type="InterPro" id="IPR044286">
    <property type="entry name" value="SINL_plant"/>
</dbReference>
<dbReference type="Gene3D" id="3.30.40.10">
    <property type="entry name" value="Zinc/RING finger domain, C3HC4 (zinc finger)"/>
    <property type="match status" value="2"/>
</dbReference>
<feature type="compositionally biased region" description="Basic and acidic residues" evidence="12">
    <location>
        <begin position="1"/>
        <end position="13"/>
    </location>
</feature>
<dbReference type="PANTHER" id="PTHR46632">
    <property type="entry name" value="E3 UBIQUITIN-PROTEIN LIGASE SINA-LIKE 4"/>
    <property type="match status" value="1"/>
</dbReference>
<dbReference type="InterPro" id="IPR001293">
    <property type="entry name" value="Znf_TRAF"/>
</dbReference>
<evidence type="ECO:0000256" key="5">
    <source>
        <dbReference type="ARBA" id="ARBA00022679"/>
    </source>
</evidence>
<dbReference type="Proteomes" id="UP000467841">
    <property type="component" value="Unassembled WGS sequence"/>
</dbReference>
<organism evidence="15 16">
    <name type="scientific">Microthlaspi erraticum</name>
    <dbReference type="NCBI Taxonomy" id="1685480"/>
    <lineage>
        <taxon>Eukaryota</taxon>
        <taxon>Viridiplantae</taxon>
        <taxon>Streptophyta</taxon>
        <taxon>Embryophyta</taxon>
        <taxon>Tracheophyta</taxon>
        <taxon>Spermatophyta</taxon>
        <taxon>Magnoliopsida</taxon>
        <taxon>eudicotyledons</taxon>
        <taxon>Gunneridae</taxon>
        <taxon>Pentapetalae</taxon>
        <taxon>rosids</taxon>
        <taxon>malvids</taxon>
        <taxon>Brassicales</taxon>
        <taxon>Brassicaceae</taxon>
        <taxon>Coluteocarpeae</taxon>
        <taxon>Microthlaspi</taxon>
    </lineage>
</organism>